<dbReference type="RefSeq" id="WP_380789846.1">
    <property type="nucleotide sequence ID" value="NZ_JBHTKR010000003.1"/>
</dbReference>
<organism evidence="1 2">
    <name type="scientific">Seohaeicola saemankumensis</name>
    <dbReference type="NCBI Taxonomy" id="481181"/>
    <lineage>
        <taxon>Bacteria</taxon>
        <taxon>Pseudomonadati</taxon>
        <taxon>Pseudomonadota</taxon>
        <taxon>Alphaproteobacteria</taxon>
        <taxon>Rhodobacterales</taxon>
        <taxon>Roseobacteraceae</taxon>
        <taxon>Seohaeicola</taxon>
    </lineage>
</organism>
<dbReference type="EMBL" id="JBHTKR010000003">
    <property type="protein sequence ID" value="MFD1194390.1"/>
    <property type="molecule type" value="Genomic_DNA"/>
</dbReference>
<evidence type="ECO:0008006" key="3">
    <source>
        <dbReference type="Google" id="ProtNLM"/>
    </source>
</evidence>
<proteinExistence type="predicted"/>
<protein>
    <recommendedName>
        <fullName evidence="3">Phospholipid/glycerol acyltransferase domain-containing protein</fullName>
    </recommendedName>
</protein>
<evidence type="ECO:0000313" key="2">
    <source>
        <dbReference type="Proteomes" id="UP001597151"/>
    </source>
</evidence>
<gene>
    <name evidence="1" type="ORF">ACFQ3C_06890</name>
</gene>
<reference evidence="2" key="1">
    <citation type="journal article" date="2019" name="Int. J. Syst. Evol. Microbiol.">
        <title>The Global Catalogue of Microorganisms (GCM) 10K type strain sequencing project: providing services to taxonomists for standard genome sequencing and annotation.</title>
        <authorList>
            <consortium name="The Broad Institute Genomics Platform"/>
            <consortium name="The Broad Institute Genome Sequencing Center for Infectious Disease"/>
            <person name="Wu L."/>
            <person name="Ma J."/>
        </authorList>
    </citation>
    <scope>NUCLEOTIDE SEQUENCE [LARGE SCALE GENOMIC DNA]</scope>
    <source>
        <strain evidence="2">CCUG 55328</strain>
    </source>
</reference>
<evidence type="ECO:0000313" key="1">
    <source>
        <dbReference type="EMBL" id="MFD1194390.1"/>
    </source>
</evidence>
<sequence length="285" mass="30575">MDALLRARLRIAEGADLRLKALRLGMQGVDRICQRVMGQAFFALRETEQVLIELGDRTGHDLVRALLEMKGGTTITAHGLDNIPTEGAVVIGATHPIGTFDFIAHAGALLDHRPDLKVVANREAERFLGPERIIAVDFDRRDKVVSARQTSAGMLAHLHDGGALLVFGSGRVPDMKDGLLCEPPWRSGITRTSAAAKAPIVPASANMCNSVHYYKTRKFARVISGGNDDFARTVASLRYVSELLAKLGGSYDVYYGPVQPAGTSAEALKKLAEGLVPGLYAGSSS</sequence>
<comment type="caution">
    <text evidence="1">The sequence shown here is derived from an EMBL/GenBank/DDBJ whole genome shotgun (WGS) entry which is preliminary data.</text>
</comment>
<dbReference type="Proteomes" id="UP001597151">
    <property type="component" value="Unassembled WGS sequence"/>
</dbReference>
<keyword evidence="2" id="KW-1185">Reference proteome</keyword>
<accession>A0ABW3TF89</accession>
<name>A0ABW3TF89_9RHOB</name>